<evidence type="ECO:0000256" key="3">
    <source>
        <dbReference type="ARBA" id="ARBA00022475"/>
    </source>
</evidence>
<evidence type="ECO:0000256" key="6">
    <source>
        <dbReference type="ARBA" id="ARBA00022840"/>
    </source>
</evidence>
<dbReference type="PANTHER" id="PTHR42781:SF4">
    <property type="entry name" value="SPERMIDINE_PUTRESCINE IMPORT ATP-BINDING PROTEIN POTA"/>
    <property type="match status" value="1"/>
</dbReference>
<dbReference type="GO" id="GO:0005524">
    <property type="term" value="F:ATP binding"/>
    <property type="evidence" value="ECO:0007669"/>
    <property type="project" value="UniProtKB-KW"/>
</dbReference>
<evidence type="ECO:0000256" key="4">
    <source>
        <dbReference type="ARBA" id="ARBA00022496"/>
    </source>
</evidence>
<keyword evidence="3" id="KW-1003">Cell membrane</keyword>
<dbReference type="EMBL" id="VOSK01000162">
    <property type="protein sequence ID" value="MPR28657.1"/>
    <property type="molecule type" value="Genomic_DNA"/>
</dbReference>
<dbReference type="GO" id="GO:0016887">
    <property type="term" value="F:ATP hydrolysis activity"/>
    <property type="evidence" value="ECO:0007669"/>
    <property type="project" value="InterPro"/>
</dbReference>
<feature type="domain" description="ABC transporter" evidence="10">
    <location>
        <begin position="2"/>
        <end position="237"/>
    </location>
</feature>
<organism evidence="11 12">
    <name type="scientific">Microvirga tunisiensis</name>
    <dbReference type="NCBI Taxonomy" id="2108360"/>
    <lineage>
        <taxon>Bacteria</taxon>
        <taxon>Pseudomonadati</taxon>
        <taxon>Pseudomonadota</taxon>
        <taxon>Alphaproteobacteria</taxon>
        <taxon>Hyphomicrobiales</taxon>
        <taxon>Methylobacteriaceae</taxon>
        <taxon>Microvirga</taxon>
    </lineage>
</organism>
<keyword evidence="4" id="KW-0410">Iron transport</keyword>
<comment type="similarity">
    <text evidence="1">Belongs to the ABC transporter superfamily.</text>
</comment>
<evidence type="ECO:0000256" key="8">
    <source>
        <dbReference type="ARBA" id="ARBA00023065"/>
    </source>
</evidence>
<keyword evidence="5" id="KW-0547">Nucleotide-binding</keyword>
<gene>
    <name evidence="11" type="ORF">FS320_26820</name>
</gene>
<evidence type="ECO:0000313" key="11">
    <source>
        <dbReference type="EMBL" id="MPR28657.1"/>
    </source>
</evidence>
<dbReference type="PANTHER" id="PTHR42781">
    <property type="entry name" value="SPERMIDINE/PUTRESCINE IMPORT ATP-BINDING PROTEIN POTA"/>
    <property type="match status" value="1"/>
</dbReference>
<proteinExistence type="inferred from homology"/>
<sequence length="245" mass="26483">MPDPVGLEVRLRQSGAIPLDVSLSCGPGELMALVGPSGSGKTTILRTIAGLYWPQEALVTCAGMTWVDTGSGVDVPPHRRRVGMVFQSYALFPHMTALANVAAAVPYASKSKREARARELLRLVHLDGLEARKPTTLSGGQQQRVAVARALARDPAVLLLDEPFSAVDRRTRRRLQDELRELRRSVRTPIVVVTHDLDEAAALADRLAVIDRGEILQSGRPADVLAAPADARVRNALDLPTEDTP</sequence>
<dbReference type="InterPro" id="IPR027417">
    <property type="entry name" value="P-loop_NTPase"/>
</dbReference>
<evidence type="ECO:0000256" key="9">
    <source>
        <dbReference type="ARBA" id="ARBA00023136"/>
    </source>
</evidence>
<evidence type="ECO:0000256" key="5">
    <source>
        <dbReference type="ARBA" id="ARBA00022741"/>
    </source>
</evidence>
<accession>A0A5N7MNR1</accession>
<evidence type="ECO:0000313" key="12">
    <source>
        <dbReference type="Proteomes" id="UP000403266"/>
    </source>
</evidence>
<keyword evidence="6 11" id="KW-0067">ATP-binding</keyword>
<reference evidence="11 12" key="1">
    <citation type="journal article" date="2019" name="Syst. Appl. Microbiol.">
        <title>Microvirga tunisiensis sp. nov., a root nodule symbiotic bacterium isolated from Lupinus micranthus and L. luteus grown in Northern Tunisia.</title>
        <authorList>
            <person name="Msaddak A."/>
            <person name="Rejili M."/>
            <person name="Duran D."/>
            <person name="Mars M."/>
            <person name="Palacios J.M."/>
            <person name="Ruiz-Argueso T."/>
            <person name="Rey L."/>
            <person name="Imperial J."/>
        </authorList>
    </citation>
    <scope>NUCLEOTIDE SEQUENCE [LARGE SCALE GENOMIC DNA]</scope>
    <source>
        <strain evidence="11 12">Lmie10</strain>
    </source>
</reference>
<dbReference type="InterPro" id="IPR003439">
    <property type="entry name" value="ABC_transporter-like_ATP-bd"/>
</dbReference>
<dbReference type="AlphaFoldDB" id="A0A5N7MNR1"/>
<keyword evidence="12" id="KW-1185">Reference proteome</keyword>
<dbReference type="Gene3D" id="3.40.50.300">
    <property type="entry name" value="P-loop containing nucleotide triphosphate hydrolases"/>
    <property type="match status" value="1"/>
</dbReference>
<protein>
    <submittedName>
        <fullName evidence="11">ABC transporter ATP-binding protein</fullName>
    </submittedName>
</protein>
<evidence type="ECO:0000256" key="1">
    <source>
        <dbReference type="ARBA" id="ARBA00005417"/>
    </source>
</evidence>
<dbReference type="InterPro" id="IPR050093">
    <property type="entry name" value="ABC_SmlMolc_Importer"/>
</dbReference>
<keyword evidence="8" id="KW-0406">Ion transport</keyword>
<evidence type="ECO:0000256" key="2">
    <source>
        <dbReference type="ARBA" id="ARBA00022448"/>
    </source>
</evidence>
<dbReference type="PROSITE" id="PS50893">
    <property type="entry name" value="ABC_TRANSPORTER_2"/>
    <property type="match status" value="1"/>
</dbReference>
<keyword evidence="9" id="KW-0472">Membrane</keyword>
<dbReference type="CDD" id="cd03259">
    <property type="entry name" value="ABC_Carb_Solutes_like"/>
    <property type="match status" value="1"/>
</dbReference>
<dbReference type="InterPro" id="IPR003593">
    <property type="entry name" value="AAA+_ATPase"/>
</dbReference>
<dbReference type="SMART" id="SM00382">
    <property type="entry name" value="AAA"/>
    <property type="match status" value="1"/>
</dbReference>
<keyword evidence="7" id="KW-0408">Iron</keyword>
<dbReference type="GO" id="GO:0016020">
    <property type="term" value="C:membrane"/>
    <property type="evidence" value="ECO:0007669"/>
    <property type="project" value="InterPro"/>
</dbReference>
<dbReference type="SUPFAM" id="SSF52540">
    <property type="entry name" value="P-loop containing nucleoside triphosphate hydrolases"/>
    <property type="match status" value="1"/>
</dbReference>
<dbReference type="RefSeq" id="WP_162003554.1">
    <property type="nucleotide sequence ID" value="NZ_VOSJ01000526.1"/>
</dbReference>
<evidence type="ECO:0000259" key="10">
    <source>
        <dbReference type="PROSITE" id="PS50893"/>
    </source>
</evidence>
<evidence type="ECO:0000256" key="7">
    <source>
        <dbReference type="ARBA" id="ARBA00023004"/>
    </source>
</evidence>
<name>A0A5N7MNR1_9HYPH</name>
<dbReference type="Proteomes" id="UP000403266">
    <property type="component" value="Unassembled WGS sequence"/>
</dbReference>
<keyword evidence="2" id="KW-0813">Transport</keyword>
<dbReference type="PROSITE" id="PS00211">
    <property type="entry name" value="ABC_TRANSPORTER_1"/>
    <property type="match status" value="1"/>
</dbReference>
<dbReference type="InterPro" id="IPR017871">
    <property type="entry name" value="ABC_transporter-like_CS"/>
</dbReference>
<dbReference type="GO" id="GO:0015408">
    <property type="term" value="F:ABC-type ferric iron transporter activity"/>
    <property type="evidence" value="ECO:0007669"/>
    <property type="project" value="InterPro"/>
</dbReference>
<dbReference type="Pfam" id="PF00005">
    <property type="entry name" value="ABC_tran"/>
    <property type="match status" value="1"/>
</dbReference>
<dbReference type="InterPro" id="IPR015853">
    <property type="entry name" value="ABC_transpr_FbpC"/>
</dbReference>
<comment type="caution">
    <text evidence="11">The sequence shown here is derived from an EMBL/GenBank/DDBJ whole genome shotgun (WGS) entry which is preliminary data.</text>
</comment>